<feature type="domain" description="DUF7511" evidence="1">
    <location>
        <begin position="44"/>
        <end position="90"/>
    </location>
</feature>
<gene>
    <name evidence="2" type="ORF">C476_13682</name>
</gene>
<dbReference type="PATRIC" id="fig|1230457.4.peg.2747"/>
<dbReference type="EMBL" id="AOIT01000053">
    <property type="protein sequence ID" value="ELZ18645.1"/>
    <property type="molecule type" value="Genomic_DNA"/>
</dbReference>
<evidence type="ECO:0000259" key="1">
    <source>
        <dbReference type="Pfam" id="PF24351"/>
    </source>
</evidence>
<dbReference type="STRING" id="1230457.C476_13682"/>
<reference evidence="2 3" key="1">
    <citation type="journal article" date="2014" name="PLoS Genet.">
        <title>Phylogenetically driven sequencing of extremely halophilic archaea reveals strategies for static and dynamic osmo-response.</title>
        <authorList>
            <person name="Becker E.A."/>
            <person name="Seitzer P.M."/>
            <person name="Tritt A."/>
            <person name="Larsen D."/>
            <person name="Krusor M."/>
            <person name="Yao A.I."/>
            <person name="Wu D."/>
            <person name="Madern D."/>
            <person name="Eisen J.A."/>
            <person name="Darling A.E."/>
            <person name="Facciotti M.T."/>
        </authorList>
    </citation>
    <scope>NUCLEOTIDE SEQUENCE [LARGE SCALE GENOMIC DNA]</scope>
    <source>
        <strain evidence="2 3">JCM 13563</strain>
    </source>
</reference>
<protein>
    <recommendedName>
        <fullName evidence="1">DUF7511 domain-containing protein</fullName>
    </recommendedName>
</protein>
<dbReference type="eggNOG" id="arCOG06278">
    <property type="taxonomic scope" value="Archaea"/>
</dbReference>
<evidence type="ECO:0000313" key="3">
    <source>
        <dbReference type="Proteomes" id="UP000011615"/>
    </source>
</evidence>
<organism evidence="2 3">
    <name type="scientific">Natrinema limicola JCM 13563</name>
    <dbReference type="NCBI Taxonomy" id="1230457"/>
    <lineage>
        <taxon>Archaea</taxon>
        <taxon>Methanobacteriati</taxon>
        <taxon>Methanobacteriota</taxon>
        <taxon>Stenosarchaea group</taxon>
        <taxon>Halobacteria</taxon>
        <taxon>Halobacteriales</taxon>
        <taxon>Natrialbaceae</taxon>
        <taxon>Natrinema</taxon>
    </lineage>
</organism>
<evidence type="ECO:0000313" key="2">
    <source>
        <dbReference type="EMBL" id="ELZ18645.1"/>
    </source>
</evidence>
<comment type="caution">
    <text evidence="2">The sequence shown here is derived from an EMBL/GenBank/DDBJ whole genome shotgun (WGS) entry which is preliminary data.</text>
</comment>
<dbReference type="Proteomes" id="UP000011615">
    <property type="component" value="Unassembled WGS sequence"/>
</dbReference>
<accession>M0C615</accession>
<name>M0C615_9EURY</name>
<proteinExistence type="predicted"/>
<dbReference type="AlphaFoldDB" id="M0C615"/>
<keyword evidence="3" id="KW-1185">Reference proteome</keyword>
<dbReference type="Pfam" id="PF24351">
    <property type="entry name" value="DUF7511"/>
    <property type="match status" value="1"/>
</dbReference>
<dbReference type="InterPro" id="IPR055933">
    <property type="entry name" value="DUF7511"/>
</dbReference>
<sequence length="90" mass="10203">MYVPLVGSNTRLHELMTGSTSGYDDRTTRQRLATATQYEQDTFALESTVVRYEDGPDRCTIAPRECSEAERLTTWLSVDLEAVVDLDEVR</sequence>